<protein>
    <recommendedName>
        <fullName evidence="1">UPF0342 protein C7P63_04550</fullName>
    </recommendedName>
</protein>
<dbReference type="RefSeq" id="WP_125942961.1">
    <property type="nucleotide sequence ID" value="NZ_PXZH01000001.1"/>
</dbReference>
<dbReference type="Proteomes" id="UP000277864">
    <property type="component" value="Unassembled WGS sequence"/>
</dbReference>
<keyword evidence="3" id="KW-1185">Reference proteome</keyword>
<dbReference type="OrthoDB" id="9811402at2"/>
<evidence type="ECO:0000313" key="3">
    <source>
        <dbReference type="Proteomes" id="UP000277864"/>
    </source>
</evidence>
<comment type="similarity">
    <text evidence="1">Belongs to the UPF0342 family.</text>
</comment>
<dbReference type="EMBL" id="PXZH01000001">
    <property type="protein sequence ID" value="RST90348.1"/>
    <property type="molecule type" value="Genomic_DNA"/>
</dbReference>
<dbReference type="Gene3D" id="1.20.1500.10">
    <property type="entry name" value="YheA/YmcA-like"/>
    <property type="match status" value="1"/>
</dbReference>
<dbReference type="Pfam" id="PF06133">
    <property type="entry name" value="Com_YlbF"/>
    <property type="match status" value="1"/>
</dbReference>
<dbReference type="AlphaFoldDB" id="A0A3S0A6Y9"/>
<comment type="caution">
    <text evidence="2">The sequence shown here is derived from an EMBL/GenBank/DDBJ whole genome shotgun (WGS) entry which is preliminary data.</text>
</comment>
<reference evidence="2 3" key="1">
    <citation type="submission" date="2018-03" db="EMBL/GenBank/DDBJ databases">
        <authorList>
            <person name="Gulvik C.A."/>
        </authorList>
    </citation>
    <scope>NUCLEOTIDE SEQUENCE [LARGE SCALE GENOMIC DNA]</scope>
    <source>
        <strain evidence="2 3">JCM 31581</strain>
    </source>
</reference>
<organism evidence="2 3">
    <name type="scientific">Vagococcus humatus</name>
    <dbReference type="NCBI Taxonomy" id="1889241"/>
    <lineage>
        <taxon>Bacteria</taxon>
        <taxon>Bacillati</taxon>
        <taxon>Bacillota</taxon>
        <taxon>Bacilli</taxon>
        <taxon>Lactobacillales</taxon>
        <taxon>Enterococcaceae</taxon>
        <taxon>Vagococcus</taxon>
    </lineage>
</organism>
<name>A0A3S0A6Y9_9ENTE</name>
<gene>
    <name evidence="2" type="ORF">C7P63_04550</name>
</gene>
<evidence type="ECO:0000313" key="2">
    <source>
        <dbReference type="EMBL" id="RST90348.1"/>
    </source>
</evidence>
<accession>A0A3S0A6Y9</accession>
<dbReference type="InterPro" id="IPR023378">
    <property type="entry name" value="YheA/YmcA-like_dom_sf"/>
</dbReference>
<dbReference type="InterPro" id="IPR010368">
    <property type="entry name" value="Com_YlbF"/>
</dbReference>
<dbReference type="SUPFAM" id="SSF158622">
    <property type="entry name" value="YheA/YmcA-like"/>
    <property type="match status" value="1"/>
</dbReference>
<sequence length="113" mass="13095">MGNIYDTANQLEKDIRELPMFLELKAAVEAMKADEEAARLFKEFQETQMTLQQKQMQGEEITEEDATNMQLVVEKIQTSDLIMALMDKEQALSTYINDLNSIIMKPIQELYEN</sequence>
<evidence type="ECO:0000256" key="1">
    <source>
        <dbReference type="HAMAP-Rule" id="MF_01526"/>
    </source>
</evidence>
<dbReference type="HAMAP" id="MF_01526">
    <property type="entry name" value="UPF0342"/>
    <property type="match status" value="1"/>
</dbReference>
<proteinExistence type="inferred from homology"/>